<feature type="transmembrane region" description="Helical" evidence="1">
    <location>
        <begin position="39"/>
        <end position="59"/>
    </location>
</feature>
<dbReference type="EC" id="1.8.5.3" evidence="2"/>
<feature type="transmembrane region" description="Helical" evidence="1">
    <location>
        <begin position="168"/>
        <end position="187"/>
    </location>
</feature>
<evidence type="ECO:0000256" key="1">
    <source>
        <dbReference type="SAM" id="Phobius"/>
    </source>
</evidence>
<dbReference type="PANTHER" id="PTHR38095">
    <property type="entry name" value="ANAEROBIC DIMETHYL SULFOXIDE REDUCTASE CHAIN YNFH"/>
    <property type="match status" value="1"/>
</dbReference>
<name>A0ABT8QMD8_9FIRM</name>
<dbReference type="EMBL" id="JAMJEV010000004">
    <property type="protein sequence ID" value="MDO0822489.1"/>
    <property type="molecule type" value="Genomic_DNA"/>
</dbReference>
<organism evidence="2 3">
    <name type="scientific">Desulfosporosinus nitroreducens</name>
    <dbReference type="NCBI Taxonomy" id="2018668"/>
    <lineage>
        <taxon>Bacteria</taxon>
        <taxon>Bacillati</taxon>
        <taxon>Bacillota</taxon>
        <taxon>Clostridia</taxon>
        <taxon>Eubacteriales</taxon>
        <taxon>Desulfitobacteriaceae</taxon>
        <taxon>Desulfosporosinus</taxon>
    </lineage>
</organism>
<dbReference type="PANTHER" id="PTHR38095:SF2">
    <property type="entry name" value="ANAEROBIC DIMETHYL SULFOXIDE REDUCTASE CHAIN C"/>
    <property type="match status" value="1"/>
</dbReference>
<dbReference type="InterPro" id="IPR007059">
    <property type="entry name" value="DmsC"/>
</dbReference>
<keyword evidence="1" id="KW-1133">Transmembrane helix</keyword>
<keyword evidence="1" id="KW-0812">Transmembrane</keyword>
<dbReference type="GO" id="GO:0016491">
    <property type="term" value="F:oxidoreductase activity"/>
    <property type="evidence" value="ECO:0007669"/>
    <property type="project" value="UniProtKB-KW"/>
</dbReference>
<feature type="transmembrane region" description="Helical" evidence="1">
    <location>
        <begin position="134"/>
        <end position="156"/>
    </location>
</feature>
<protein>
    <submittedName>
        <fullName evidence="2">Dimethyl sulfoxide reductase anchor subunit</fullName>
        <ecNumber evidence="2">1.8.5.3</ecNumber>
    </submittedName>
</protein>
<comment type="caution">
    <text evidence="2">The sequence shown here is derived from an EMBL/GenBank/DDBJ whole genome shotgun (WGS) entry which is preliminary data.</text>
</comment>
<accession>A0ABT8QMD8</accession>
<evidence type="ECO:0000313" key="3">
    <source>
        <dbReference type="Proteomes" id="UP001176021"/>
    </source>
</evidence>
<evidence type="ECO:0000313" key="2">
    <source>
        <dbReference type="EMBL" id="MDO0822489.1"/>
    </source>
</evidence>
<feature type="transmembrane region" description="Helical" evidence="1">
    <location>
        <begin position="240"/>
        <end position="259"/>
    </location>
</feature>
<feature type="transmembrane region" description="Helical" evidence="1">
    <location>
        <begin position="271"/>
        <end position="292"/>
    </location>
</feature>
<feature type="transmembrane region" description="Helical" evidence="1">
    <location>
        <begin position="199"/>
        <end position="220"/>
    </location>
</feature>
<gene>
    <name evidence="2" type="ORF">M8H41_06415</name>
</gene>
<dbReference type="RefSeq" id="WP_301998939.1">
    <property type="nucleotide sequence ID" value="NZ_JAMJEV010000004.1"/>
</dbReference>
<feature type="transmembrane region" description="Helical" evidence="1">
    <location>
        <begin position="79"/>
        <end position="98"/>
    </location>
</feature>
<keyword evidence="3" id="KW-1185">Reference proteome</keyword>
<proteinExistence type="predicted"/>
<keyword evidence="2" id="KW-0560">Oxidoreductase</keyword>
<feature type="transmembrane region" description="Helical" evidence="1">
    <location>
        <begin position="6"/>
        <end position="27"/>
    </location>
</feature>
<reference evidence="2" key="1">
    <citation type="submission" date="2022-05" db="EMBL/GenBank/DDBJ databases">
        <title>Expanded diversity of anoxic marine methylotrophy in a Black Sea sulfate reducing microorganism.</title>
        <authorList>
            <person name="Fischer P.Q."/>
            <person name="Stams A.J.M."/>
            <person name="Villanueva L."/>
            <person name="Sousa D.Z."/>
        </authorList>
    </citation>
    <scope>NUCLEOTIDE SEQUENCE</scope>
    <source>
        <strain evidence="2">P130</strain>
    </source>
</reference>
<dbReference type="Pfam" id="PF04976">
    <property type="entry name" value="DmsC"/>
    <property type="match status" value="2"/>
</dbReference>
<dbReference type="Proteomes" id="UP001176021">
    <property type="component" value="Unassembled WGS sequence"/>
</dbReference>
<sequence>MGDWEWPLILFTVLGQIAIGIIVMLWWLDRDRDHLDTQLFKQGVYVSGGLLILALLASLFHLGHPEAAYRALAHLGSSWLSREILLFLLTFLAWINLFGMSRRQRSSRAIGAGATTITTAEIAAGGQQSGNRSLGLGITSVLGLLGIASSAMIYVLPRVPAWNNVGPVLFFLLTTGLLGALVTLVLGRKLLQPAQKKLLLQWSLGCTIASLLFYVIYASMLSVSMEGAASLNFLLSSPLFWARALLGWFAPLLLLVNLLKNSQVAKTNLILTLTLLAGLGEVLGRALFYLSATGIQITVLF</sequence>
<keyword evidence="1" id="KW-0472">Membrane</keyword>